<dbReference type="Pfam" id="PF03145">
    <property type="entry name" value="Sina_TRAF"/>
    <property type="match status" value="1"/>
</dbReference>
<evidence type="ECO:0000256" key="2">
    <source>
        <dbReference type="ARBA" id="ARBA00022723"/>
    </source>
</evidence>
<evidence type="ECO:0000256" key="3">
    <source>
        <dbReference type="ARBA" id="ARBA00022771"/>
    </source>
</evidence>
<evidence type="ECO:0000256" key="4">
    <source>
        <dbReference type="ARBA" id="ARBA00022833"/>
    </source>
</evidence>
<organism evidence="7 8">
    <name type="scientific">Cordylochernes scorpioides</name>
    <dbReference type="NCBI Taxonomy" id="51811"/>
    <lineage>
        <taxon>Eukaryota</taxon>
        <taxon>Metazoa</taxon>
        <taxon>Ecdysozoa</taxon>
        <taxon>Arthropoda</taxon>
        <taxon>Chelicerata</taxon>
        <taxon>Arachnida</taxon>
        <taxon>Pseudoscorpiones</taxon>
        <taxon>Cheliferoidea</taxon>
        <taxon>Chernetidae</taxon>
        <taxon>Cordylochernes</taxon>
    </lineage>
</organism>
<comment type="similarity">
    <text evidence="1 5">Belongs to the SINA (Seven in absentia) family.</text>
</comment>
<dbReference type="SUPFAM" id="SSF49599">
    <property type="entry name" value="TRAF domain-like"/>
    <property type="match status" value="1"/>
</dbReference>
<comment type="function">
    <text evidence="5">E3 ubiquitin-protein ligase that mediates ubiquitination and subsequent proteasomal degradation of target proteins. E3 ubiquitin ligases accept ubiquitin from an E2 ubiquitin-conjugating enzyme in the form of a thioester and then directly transfers the ubiquitin to targeted substrates.</text>
</comment>
<comment type="pathway">
    <text evidence="5">Protein modification; protein ubiquitination.</text>
</comment>
<keyword evidence="5" id="KW-0833">Ubl conjugation pathway</keyword>
<sequence length="163" mass="19244">MMQSCFGHHFMLVLEKKEKYDGHQQFFAIVKLIGSWKQAESFIYRLQLNCHRRRLTWEATPRSIREGTHSAIMNSDCLVFDTQVAHLFAENGNLKDPRPWIESLEEIGFLYHWADYIIARYAAMNMTGSAKTWLNLHKASFTSWENIKIASFRIFLWTPIKKN</sequence>
<dbReference type="InterPro" id="IPR018121">
    <property type="entry name" value="7-in-absentia-prot_TRAF-dom"/>
</dbReference>
<comment type="domain">
    <text evidence="5">The RING-type zinc finger domain is essential for ubiquitin ligase activity.</text>
</comment>
<dbReference type="PANTHER" id="PTHR45877:SF2">
    <property type="entry name" value="E3 UBIQUITIN-PROTEIN LIGASE SINA-RELATED"/>
    <property type="match status" value="1"/>
</dbReference>
<accession>A0ABY6KEV4</accession>
<dbReference type="InterPro" id="IPR008974">
    <property type="entry name" value="TRAF-like"/>
</dbReference>
<dbReference type="EC" id="2.3.2.27" evidence="5"/>
<dbReference type="Gene3D" id="2.60.210.10">
    <property type="entry name" value="Apoptosis, Tumor Necrosis Factor Receptor Associated Protein 2, Chain A"/>
    <property type="match status" value="1"/>
</dbReference>
<reference evidence="7 8" key="1">
    <citation type="submission" date="2022-01" db="EMBL/GenBank/DDBJ databases">
        <title>A chromosomal length assembly of Cordylochernes scorpioides.</title>
        <authorList>
            <person name="Zeh D."/>
            <person name="Zeh J."/>
        </authorList>
    </citation>
    <scope>NUCLEOTIDE SEQUENCE [LARGE SCALE GENOMIC DNA]</scope>
    <source>
        <strain evidence="7">IN4F17</strain>
        <tissue evidence="7">Whole Body</tissue>
    </source>
</reference>
<dbReference type="EMBL" id="CP092867">
    <property type="protein sequence ID" value="UYV67362.1"/>
    <property type="molecule type" value="Genomic_DNA"/>
</dbReference>
<gene>
    <name evidence="7" type="ORF">LAZ67_5000352</name>
</gene>
<evidence type="ECO:0000256" key="5">
    <source>
        <dbReference type="RuleBase" id="RU201113"/>
    </source>
</evidence>
<dbReference type="InterPro" id="IPR004162">
    <property type="entry name" value="SINA-like_animal"/>
</dbReference>
<feature type="domain" description="Seven-in-absentia protein TRAF-like" evidence="6">
    <location>
        <begin position="3"/>
        <end position="95"/>
    </location>
</feature>
<protein>
    <recommendedName>
        <fullName evidence="5">E3 ubiquitin-protein ligase</fullName>
        <ecNumber evidence="5">2.3.2.27</ecNumber>
    </recommendedName>
</protein>
<dbReference type="Proteomes" id="UP001235939">
    <property type="component" value="Chromosome 05"/>
</dbReference>
<comment type="catalytic activity">
    <reaction evidence="5">
        <text>S-ubiquitinyl-[E2 ubiquitin-conjugating enzyme]-L-cysteine + [acceptor protein]-L-lysine = [E2 ubiquitin-conjugating enzyme]-L-cysteine + N(6)-ubiquitinyl-[acceptor protein]-L-lysine.</text>
        <dbReference type="EC" id="2.3.2.27"/>
    </reaction>
</comment>
<keyword evidence="8" id="KW-1185">Reference proteome</keyword>
<dbReference type="PANTHER" id="PTHR45877">
    <property type="entry name" value="E3 UBIQUITIN-PROTEIN LIGASE SIAH2"/>
    <property type="match status" value="1"/>
</dbReference>
<evidence type="ECO:0000259" key="6">
    <source>
        <dbReference type="Pfam" id="PF03145"/>
    </source>
</evidence>
<comment type="domain">
    <text evidence="5">The SBD domain (substrate-binding domain) mediates the interaction with substrate proteins. It is related to the TRAF family.</text>
</comment>
<keyword evidence="2 5" id="KW-0479">Metal-binding</keyword>
<evidence type="ECO:0000256" key="1">
    <source>
        <dbReference type="ARBA" id="ARBA00009119"/>
    </source>
</evidence>
<keyword evidence="3 5" id="KW-0863">Zinc-finger</keyword>
<evidence type="ECO:0000313" key="7">
    <source>
        <dbReference type="EMBL" id="UYV67362.1"/>
    </source>
</evidence>
<name>A0ABY6KEV4_9ARAC</name>
<proteinExistence type="inferred from homology"/>
<evidence type="ECO:0000313" key="8">
    <source>
        <dbReference type="Proteomes" id="UP001235939"/>
    </source>
</evidence>
<keyword evidence="4 5" id="KW-0862">Zinc</keyword>